<evidence type="ECO:0000256" key="3">
    <source>
        <dbReference type="ARBA" id="ARBA00022989"/>
    </source>
</evidence>
<protein>
    <recommendedName>
        <fullName evidence="7">Endolytic murein transglycosylase</fullName>
        <ecNumber evidence="7">4.2.2.29</ecNumber>
    </recommendedName>
    <alternativeName>
        <fullName evidence="7">Peptidoglycan lytic transglycosylase</fullName>
    </alternativeName>
    <alternativeName>
        <fullName evidence="7">Peptidoglycan polymerization terminase</fullName>
    </alternativeName>
</protein>
<dbReference type="Pfam" id="PF02618">
    <property type="entry name" value="YceG"/>
    <property type="match status" value="1"/>
</dbReference>
<accession>A0ABS9H2X5</accession>
<feature type="site" description="Important for catalytic activity" evidence="7">
    <location>
        <position position="216"/>
    </location>
</feature>
<dbReference type="EC" id="4.2.2.29" evidence="7"/>
<keyword evidence="3 7" id="KW-1133">Transmembrane helix</keyword>
<keyword evidence="6 7" id="KW-0961">Cell wall biogenesis/degradation</keyword>
<keyword evidence="9" id="KW-1185">Reference proteome</keyword>
<organism evidence="8 9">
    <name type="scientific">Pseudalkalibacillus berkeleyi</name>
    <dbReference type="NCBI Taxonomy" id="1069813"/>
    <lineage>
        <taxon>Bacteria</taxon>
        <taxon>Bacillati</taxon>
        <taxon>Bacillota</taxon>
        <taxon>Bacilli</taxon>
        <taxon>Bacillales</taxon>
        <taxon>Fictibacillaceae</taxon>
        <taxon>Pseudalkalibacillus</taxon>
    </lineage>
</organism>
<comment type="catalytic activity">
    <reaction evidence="7">
        <text>a peptidoglycan chain = a peptidoglycan chain with N-acetyl-1,6-anhydromuramyl-[peptide] at the reducing end + a peptidoglycan chain with N-acetylglucosamine at the non-reducing end.</text>
        <dbReference type="EC" id="4.2.2.29"/>
    </reaction>
</comment>
<dbReference type="HAMAP" id="MF_02065">
    <property type="entry name" value="MltG"/>
    <property type="match status" value="1"/>
</dbReference>
<keyword evidence="2 7" id="KW-0812">Transmembrane</keyword>
<reference evidence="8 9" key="1">
    <citation type="submission" date="2022-01" db="EMBL/GenBank/DDBJ databases">
        <title>Alkalihalobacillus sp. EGI L200015, a novel bacterium isolated from a salt lake sediment.</title>
        <authorList>
            <person name="Gao L."/>
            <person name="Fang B.-Z."/>
            <person name="Li W.-J."/>
        </authorList>
    </citation>
    <scope>NUCLEOTIDE SEQUENCE [LARGE SCALE GENOMIC DNA]</scope>
    <source>
        <strain evidence="8 9">KCTC 12718</strain>
    </source>
</reference>
<keyword evidence="1 7" id="KW-1003">Cell membrane</keyword>
<comment type="function">
    <text evidence="7">Functions as a peptidoglycan terminase that cleaves nascent peptidoglycan strands endolytically to terminate their elongation.</text>
</comment>
<evidence type="ECO:0000256" key="2">
    <source>
        <dbReference type="ARBA" id="ARBA00022692"/>
    </source>
</evidence>
<evidence type="ECO:0000256" key="4">
    <source>
        <dbReference type="ARBA" id="ARBA00023136"/>
    </source>
</evidence>
<evidence type="ECO:0000256" key="5">
    <source>
        <dbReference type="ARBA" id="ARBA00023239"/>
    </source>
</evidence>
<keyword evidence="4 7" id="KW-0472">Membrane</keyword>
<evidence type="ECO:0000313" key="8">
    <source>
        <dbReference type="EMBL" id="MCF6138315.1"/>
    </source>
</evidence>
<dbReference type="EMBL" id="JAKIJS010000001">
    <property type="protein sequence ID" value="MCF6138315.1"/>
    <property type="molecule type" value="Genomic_DNA"/>
</dbReference>
<name>A0ABS9H2X5_9BACL</name>
<dbReference type="CDD" id="cd08010">
    <property type="entry name" value="MltG_like"/>
    <property type="match status" value="1"/>
</dbReference>
<dbReference type="InterPro" id="IPR003770">
    <property type="entry name" value="MLTG-like"/>
</dbReference>
<evidence type="ECO:0000313" key="9">
    <source>
        <dbReference type="Proteomes" id="UP001649381"/>
    </source>
</evidence>
<evidence type="ECO:0000256" key="7">
    <source>
        <dbReference type="HAMAP-Rule" id="MF_02065"/>
    </source>
</evidence>
<sequence>MTKRVLIRISLIVLLLLLFWGGYELTPATGETQSITVKPGQSLREVAEVLHNKKLIKNKQIFLLYGSIRKLDSQIKQGTHEIPGSETIPRVYEELTTSPMEDGVEVTFPEGFTVEQIADRLEKNKLINRAAFVKLVQTGEGISHPLVKEIKKQKGMKYLLEGYLFPDTYSFPKKSSEKAIIEKMLTRFQQVREEIAPEDKISLNEWVTLASIVEKEAVVDKERELIAGVFHNRMEDEWRLQSCATVQYVLDKPRERLLYKDLETKSPYNTYIHEGLPPGPISNPGKQSLLASNNAKNHNYYFFVVKGDGSGEHHFSKTFKEHQKHTDHKGNW</sequence>
<dbReference type="PANTHER" id="PTHR30518">
    <property type="entry name" value="ENDOLYTIC MUREIN TRANSGLYCOSYLASE"/>
    <property type="match status" value="1"/>
</dbReference>
<dbReference type="RefSeq" id="WP_236334647.1">
    <property type="nucleotide sequence ID" value="NZ_JAKIJS010000001.1"/>
</dbReference>
<evidence type="ECO:0000256" key="6">
    <source>
        <dbReference type="ARBA" id="ARBA00023316"/>
    </source>
</evidence>
<evidence type="ECO:0000256" key="1">
    <source>
        <dbReference type="ARBA" id="ARBA00022475"/>
    </source>
</evidence>
<dbReference type="PANTHER" id="PTHR30518:SF2">
    <property type="entry name" value="ENDOLYTIC MUREIN TRANSGLYCOSYLASE"/>
    <property type="match status" value="1"/>
</dbReference>
<comment type="caution">
    <text evidence="8">The sequence shown here is derived from an EMBL/GenBank/DDBJ whole genome shotgun (WGS) entry which is preliminary data.</text>
</comment>
<dbReference type="Proteomes" id="UP001649381">
    <property type="component" value="Unassembled WGS sequence"/>
</dbReference>
<proteinExistence type="inferred from homology"/>
<dbReference type="Gene3D" id="3.30.1490.480">
    <property type="entry name" value="Endolytic murein transglycosylase"/>
    <property type="match status" value="2"/>
</dbReference>
<keyword evidence="5 7" id="KW-0456">Lyase</keyword>
<comment type="similarity">
    <text evidence="7">Belongs to the transglycosylase MltG family.</text>
</comment>
<dbReference type="NCBIfam" id="TIGR00247">
    <property type="entry name" value="endolytic transglycosylase MltG"/>
    <property type="match status" value="1"/>
</dbReference>
<gene>
    <name evidence="7 8" type="primary">mltG</name>
    <name evidence="8" type="ORF">L2716_11310</name>
</gene>
<dbReference type="Gene3D" id="3.30.160.60">
    <property type="entry name" value="Classic Zinc Finger"/>
    <property type="match status" value="1"/>
</dbReference>